<proteinExistence type="predicted"/>
<evidence type="ECO:0000313" key="1">
    <source>
        <dbReference type="EMBL" id="SVD98928.1"/>
    </source>
</evidence>
<dbReference type="EMBL" id="UINC01186626">
    <property type="protein sequence ID" value="SVD98928.1"/>
    <property type="molecule type" value="Genomic_DNA"/>
</dbReference>
<dbReference type="AlphaFoldDB" id="A0A382ZW62"/>
<sequence length="46" mass="5213">MFDGAALHTIQKMSTPDMEELMIILAKEINARTEQKRFGQMMADVA</sequence>
<accession>A0A382ZW62</accession>
<name>A0A382ZW62_9ZZZZ</name>
<gene>
    <name evidence="1" type="ORF">METZ01_LOCUS451782</name>
</gene>
<protein>
    <submittedName>
        <fullName evidence="1">Uncharacterized protein</fullName>
    </submittedName>
</protein>
<organism evidence="1">
    <name type="scientific">marine metagenome</name>
    <dbReference type="NCBI Taxonomy" id="408172"/>
    <lineage>
        <taxon>unclassified sequences</taxon>
        <taxon>metagenomes</taxon>
        <taxon>ecological metagenomes</taxon>
    </lineage>
</organism>
<reference evidence="1" key="1">
    <citation type="submission" date="2018-05" db="EMBL/GenBank/DDBJ databases">
        <authorList>
            <person name="Lanie J.A."/>
            <person name="Ng W.-L."/>
            <person name="Kazmierczak K.M."/>
            <person name="Andrzejewski T.M."/>
            <person name="Davidsen T.M."/>
            <person name="Wayne K.J."/>
            <person name="Tettelin H."/>
            <person name="Glass J.I."/>
            <person name="Rusch D."/>
            <person name="Podicherti R."/>
            <person name="Tsui H.-C.T."/>
            <person name="Winkler M.E."/>
        </authorList>
    </citation>
    <scope>NUCLEOTIDE SEQUENCE</scope>
</reference>